<accession>A0A0D0AD26</accession>
<reference evidence="2" key="2">
    <citation type="submission" date="2015-01" db="EMBL/GenBank/DDBJ databases">
        <title>Evolutionary Origins and Diversification of the Mycorrhizal Mutualists.</title>
        <authorList>
            <consortium name="DOE Joint Genome Institute"/>
            <consortium name="Mycorrhizal Genomics Consortium"/>
            <person name="Kohler A."/>
            <person name="Kuo A."/>
            <person name="Nagy L.G."/>
            <person name="Floudas D."/>
            <person name="Copeland A."/>
            <person name="Barry K.W."/>
            <person name="Cichocki N."/>
            <person name="Veneault-Fourrey C."/>
            <person name="LaButti K."/>
            <person name="Lindquist E.A."/>
            <person name="Lipzen A."/>
            <person name="Lundell T."/>
            <person name="Morin E."/>
            <person name="Murat C."/>
            <person name="Riley R."/>
            <person name="Ohm R."/>
            <person name="Sun H."/>
            <person name="Tunlid A."/>
            <person name="Henrissat B."/>
            <person name="Grigoriev I.V."/>
            <person name="Hibbett D.S."/>
            <person name="Martin F."/>
        </authorList>
    </citation>
    <scope>NUCLEOTIDE SEQUENCE [LARGE SCALE GENOMIC DNA]</scope>
    <source>
        <strain evidence="2">UH-Slu-Lm8-n1</strain>
    </source>
</reference>
<dbReference type="AlphaFoldDB" id="A0A0D0AD26"/>
<gene>
    <name evidence="1" type="ORF">CY34DRAFT_732230</name>
</gene>
<sequence length="88" mass="10267">MYPPILYTITDPQVATRLDEARDSVATLALKWEPHIIMIHSSTARESSEIKVEAWTRKPDIIVQDTKYRYTMQTPEHVASDKLYFTQQ</sequence>
<dbReference type="Proteomes" id="UP000054485">
    <property type="component" value="Unassembled WGS sequence"/>
</dbReference>
<keyword evidence="2" id="KW-1185">Reference proteome</keyword>
<name>A0A0D0AD26_9AGAM</name>
<evidence type="ECO:0000313" key="1">
    <source>
        <dbReference type="EMBL" id="KIK48140.1"/>
    </source>
</evidence>
<dbReference type="HOGENOM" id="CLU_2470600_0_0_1"/>
<reference evidence="1 2" key="1">
    <citation type="submission" date="2014-04" db="EMBL/GenBank/DDBJ databases">
        <authorList>
            <consortium name="DOE Joint Genome Institute"/>
            <person name="Kuo A."/>
            <person name="Ruytinx J."/>
            <person name="Rineau F."/>
            <person name="Colpaert J."/>
            <person name="Kohler A."/>
            <person name="Nagy L.G."/>
            <person name="Floudas D."/>
            <person name="Copeland A."/>
            <person name="Barry K.W."/>
            <person name="Cichocki N."/>
            <person name="Veneault-Fourrey C."/>
            <person name="LaButti K."/>
            <person name="Lindquist E.A."/>
            <person name="Lipzen A."/>
            <person name="Lundell T."/>
            <person name="Morin E."/>
            <person name="Murat C."/>
            <person name="Sun H."/>
            <person name="Tunlid A."/>
            <person name="Henrissat B."/>
            <person name="Grigoriev I.V."/>
            <person name="Hibbett D.S."/>
            <person name="Martin F."/>
            <person name="Nordberg H.P."/>
            <person name="Cantor M.N."/>
            <person name="Hua S.X."/>
        </authorList>
    </citation>
    <scope>NUCLEOTIDE SEQUENCE [LARGE SCALE GENOMIC DNA]</scope>
    <source>
        <strain evidence="1 2">UH-Slu-Lm8-n1</strain>
    </source>
</reference>
<protein>
    <submittedName>
        <fullName evidence="1">Uncharacterized protein</fullName>
    </submittedName>
</protein>
<dbReference type="InParanoid" id="A0A0D0AD26"/>
<proteinExistence type="predicted"/>
<dbReference type="EMBL" id="KN835140">
    <property type="protein sequence ID" value="KIK48140.1"/>
    <property type="molecule type" value="Genomic_DNA"/>
</dbReference>
<evidence type="ECO:0000313" key="2">
    <source>
        <dbReference type="Proteomes" id="UP000054485"/>
    </source>
</evidence>
<organism evidence="1 2">
    <name type="scientific">Suillus luteus UH-Slu-Lm8-n1</name>
    <dbReference type="NCBI Taxonomy" id="930992"/>
    <lineage>
        <taxon>Eukaryota</taxon>
        <taxon>Fungi</taxon>
        <taxon>Dikarya</taxon>
        <taxon>Basidiomycota</taxon>
        <taxon>Agaricomycotina</taxon>
        <taxon>Agaricomycetes</taxon>
        <taxon>Agaricomycetidae</taxon>
        <taxon>Boletales</taxon>
        <taxon>Suillineae</taxon>
        <taxon>Suillaceae</taxon>
        <taxon>Suillus</taxon>
    </lineage>
</organism>